<dbReference type="Proteomes" id="UP000218677">
    <property type="component" value="Unassembled WGS sequence"/>
</dbReference>
<dbReference type="EMBL" id="NWUX01000015">
    <property type="protein sequence ID" value="PCF94831.1"/>
    <property type="molecule type" value="Genomic_DNA"/>
</dbReference>
<keyword evidence="3" id="KW-1185">Reference proteome</keyword>
<protein>
    <submittedName>
        <fullName evidence="2">Oxidoreductase</fullName>
    </submittedName>
</protein>
<accession>A0A2A4HL56</accession>
<organism evidence="2 3">
    <name type="scientific">Vreelandella nigrificans</name>
    <dbReference type="NCBI Taxonomy" id="2042704"/>
    <lineage>
        <taxon>Bacteria</taxon>
        <taxon>Pseudomonadati</taxon>
        <taxon>Pseudomonadota</taxon>
        <taxon>Gammaproteobacteria</taxon>
        <taxon>Oceanospirillales</taxon>
        <taxon>Halomonadaceae</taxon>
        <taxon>Vreelandella</taxon>
    </lineage>
</organism>
<dbReference type="InterPro" id="IPR000572">
    <property type="entry name" value="OxRdtase_Mopterin-bd_dom"/>
</dbReference>
<proteinExistence type="predicted"/>
<feature type="domain" description="Oxidoreductase molybdopterin-binding" evidence="1">
    <location>
        <begin position="62"/>
        <end position="139"/>
    </location>
</feature>
<dbReference type="OrthoDB" id="9798763at2"/>
<evidence type="ECO:0000313" key="2">
    <source>
        <dbReference type="EMBL" id="PCF94831.1"/>
    </source>
</evidence>
<dbReference type="Gene3D" id="3.90.420.10">
    <property type="entry name" value="Oxidoreductase, molybdopterin-binding domain"/>
    <property type="match status" value="1"/>
</dbReference>
<sequence>MLAFSIPQAGLAEMHGLLEEPSGPVMLTVVGDITLANAGDDNDKEAHFDREMLLALPQHTFETGTPWTEGTSHYSGPLMRTLLEHLGAEAESVYVLALNGYEAEIPLSDFYDYDVILALERDQKAIPIREYGPLWVLYPFSQDDALLSEKIRFRSVWQVMQINVR</sequence>
<dbReference type="InterPro" id="IPR036374">
    <property type="entry name" value="OxRdtase_Mopterin-bd_sf"/>
</dbReference>
<gene>
    <name evidence="2" type="ORF">CPA45_15275</name>
</gene>
<dbReference type="Pfam" id="PF00174">
    <property type="entry name" value="Oxidored_molyb"/>
    <property type="match status" value="1"/>
</dbReference>
<dbReference type="SUPFAM" id="SSF56524">
    <property type="entry name" value="Oxidoreductase molybdopterin-binding domain"/>
    <property type="match status" value="1"/>
</dbReference>
<reference evidence="3" key="1">
    <citation type="submission" date="2017-09" db="EMBL/GenBank/DDBJ databases">
        <authorList>
            <person name="Cho G.-S."/>
            <person name="Oguntoyinbo F.A."/>
            <person name="Cnockaert M."/>
            <person name="Kabisch J."/>
            <person name="Neve H."/>
            <person name="Bockelmann W."/>
            <person name="Wenning M."/>
            <person name="Franz C.M."/>
            <person name="Vandamme P."/>
        </authorList>
    </citation>
    <scope>NUCLEOTIDE SEQUENCE [LARGE SCALE GENOMIC DNA]</scope>
    <source>
        <strain evidence="3">MBT G8648</strain>
    </source>
</reference>
<name>A0A2A4HL56_9GAMM</name>
<evidence type="ECO:0000259" key="1">
    <source>
        <dbReference type="Pfam" id="PF00174"/>
    </source>
</evidence>
<comment type="caution">
    <text evidence="2">The sequence shown here is derived from an EMBL/GenBank/DDBJ whole genome shotgun (WGS) entry which is preliminary data.</text>
</comment>
<dbReference type="RefSeq" id="WP_096653066.1">
    <property type="nucleotide sequence ID" value="NZ_NWUX01000015.1"/>
</dbReference>
<dbReference type="AlphaFoldDB" id="A0A2A4HL56"/>
<evidence type="ECO:0000313" key="3">
    <source>
        <dbReference type="Proteomes" id="UP000218677"/>
    </source>
</evidence>